<dbReference type="GO" id="GO:0005125">
    <property type="term" value="F:cytokine activity"/>
    <property type="evidence" value="ECO:0007669"/>
    <property type="project" value="UniProtKB-KW"/>
</dbReference>
<comment type="caution">
    <text evidence="8">The sequence shown here is derived from an EMBL/GenBank/DDBJ whole genome shotgun (WGS) entry which is preliminary data.</text>
</comment>
<dbReference type="PANTHER" id="PTHR14356">
    <property type="entry name" value="INTERLEUKIN-15-RELATED"/>
    <property type="match status" value="1"/>
</dbReference>
<dbReference type="SUPFAM" id="SSF47266">
    <property type="entry name" value="4-helical cytokines"/>
    <property type="match status" value="1"/>
</dbReference>
<sequence length="169" mass="19295">MRCSINDNLLPSVLFVLTSEHFLTEAGIHVFILGCISAGLPKTDANWQEVILDLERIDNLIQSIHIDTCFLLELGVISFESNNNPIKETVENFIILTNRCKELRNWRKKVLKNFCRVLYILYKCSSTVLDCKSSFPAFLLLTNISHGLKEVKLYAVHIGCTNKFFLTRG</sequence>
<proteinExistence type="inferred from homology"/>
<dbReference type="InterPro" id="IPR003443">
    <property type="entry name" value="IL-15/IL-21_fam"/>
</dbReference>
<accession>A0A811ZE18</accession>
<dbReference type="Proteomes" id="UP000645828">
    <property type="component" value="Unassembled WGS sequence"/>
</dbReference>
<evidence type="ECO:0000256" key="2">
    <source>
        <dbReference type="ARBA" id="ARBA00006050"/>
    </source>
</evidence>
<dbReference type="InterPro" id="IPR009079">
    <property type="entry name" value="4_helix_cytokine-like_core"/>
</dbReference>
<reference evidence="8" key="1">
    <citation type="submission" date="2020-12" db="EMBL/GenBank/DDBJ databases">
        <authorList>
            <consortium name="Molecular Ecology Group"/>
        </authorList>
    </citation>
    <scope>NUCLEOTIDE SEQUENCE</scope>
    <source>
        <strain evidence="8">TBG_1078</strain>
    </source>
</reference>
<dbReference type="GO" id="GO:0006955">
    <property type="term" value="P:immune response"/>
    <property type="evidence" value="ECO:0007669"/>
    <property type="project" value="InterPro"/>
</dbReference>
<keyword evidence="3 7" id="KW-0202">Cytokine</keyword>
<name>A0A811ZE18_NYCPR</name>
<dbReference type="GO" id="GO:0042119">
    <property type="term" value="P:neutrophil activation"/>
    <property type="evidence" value="ECO:0007669"/>
    <property type="project" value="TreeGrafter"/>
</dbReference>
<dbReference type="GO" id="GO:0050778">
    <property type="term" value="P:positive regulation of immune response"/>
    <property type="evidence" value="ECO:0007669"/>
    <property type="project" value="TreeGrafter"/>
</dbReference>
<dbReference type="AlphaFoldDB" id="A0A811ZE18"/>
<comment type="similarity">
    <text evidence="2 7">Belongs to the IL-15/IL-21 family.</text>
</comment>
<dbReference type="InterPro" id="IPR020466">
    <property type="entry name" value="IL-15_mml"/>
</dbReference>
<evidence type="ECO:0000256" key="3">
    <source>
        <dbReference type="ARBA" id="ARBA00022514"/>
    </source>
</evidence>
<evidence type="ECO:0000256" key="5">
    <source>
        <dbReference type="ARBA" id="ARBA00022729"/>
    </source>
</evidence>
<evidence type="ECO:0000313" key="8">
    <source>
        <dbReference type="EMBL" id="CAD7686986.1"/>
    </source>
</evidence>
<keyword evidence="4" id="KW-0964">Secreted</keyword>
<evidence type="ECO:0000256" key="4">
    <source>
        <dbReference type="ARBA" id="ARBA00022525"/>
    </source>
</evidence>
<comment type="subcellular location">
    <subcellularLocation>
        <location evidence="1">Secreted</location>
    </subcellularLocation>
</comment>
<dbReference type="Pfam" id="PF02372">
    <property type="entry name" value="IL15"/>
    <property type="match status" value="1"/>
</dbReference>
<dbReference type="PRINTS" id="PR01947">
    <property type="entry name" value="INTLKN15MAML"/>
</dbReference>
<organism evidence="8 9">
    <name type="scientific">Nyctereutes procyonoides</name>
    <name type="common">Raccoon dog</name>
    <name type="synonym">Canis procyonoides</name>
    <dbReference type="NCBI Taxonomy" id="34880"/>
    <lineage>
        <taxon>Eukaryota</taxon>
        <taxon>Metazoa</taxon>
        <taxon>Chordata</taxon>
        <taxon>Craniata</taxon>
        <taxon>Vertebrata</taxon>
        <taxon>Euteleostomi</taxon>
        <taxon>Mammalia</taxon>
        <taxon>Eutheria</taxon>
        <taxon>Laurasiatheria</taxon>
        <taxon>Carnivora</taxon>
        <taxon>Caniformia</taxon>
        <taxon>Canidae</taxon>
        <taxon>Nyctereutes</taxon>
    </lineage>
</organism>
<dbReference type="GO" id="GO:0042102">
    <property type="term" value="P:positive regulation of T cell proliferation"/>
    <property type="evidence" value="ECO:0007669"/>
    <property type="project" value="TreeGrafter"/>
</dbReference>
<evidence type="ECO:0000256" key="1">
    <source>
        <dbReference type="ARBA" id="ARBA00004613"/>
    </source>
</evidence>
<dbReference type="GO" id="GO:0001819">
    <property type="term" value="P:positive regulation of cytokine production"/>
    <property type="evidence" value="ECO:0007669"/>
    <property type="project" value="TreeGrafter"/>
</dbReference>
<dbReference type="EMBL" id="CAJHUB010000762">
    <property type="protein sequence ID" value="CAD7686986.1"/>
    <property type="molecule type" value="Genomic_DNA"/>
</dbReference>
<gene>
    <name evidence="8" type="ORF">NYPRO_LOCUS19779</name>
</gene>
<protein>
    <recommendedName>
        <fullName evidence="7">Interleukin</fullName>
    </recommendedName>
</protein>
<dbReference type="GO" id="GO:0005126">
    <property type="term" value="F:cytokine receptor binding"/>
    <property type="evidence" value="ECO:0007669"/>
    <property type="project" value="InterPro"/>
</dbReference>
<evidence type="ECO:0000313" key="9">
    <source>
        <dbReference type="Proteomes" id="UP000645828"/>
    </source>
</evidence>
<dbReference type="PANTHER" id="PTHR14356:SF3">
    <property type="entry name" value="INTERLEUKIN-15"/>
    <property type="match status" value="1"/>
</dbReference>
<keyword evidence="5" id="KW-0732">Signal</keyword>
<dbReference type="GO" id="GO:0005615">
    <property type="term" value="C:extracellular space"/>
    <property type="evidence" value="ECO:0007669"/>
    <property type="project" value="UniProtKB-KW"/>
</dbReference>
<evidence type="ECO:0000256" key="6">
    <source>
        <dbReference type="ARBA" id="ARBA00023157"/>
    </source>
</evidence>
<keyword evidence="9" id="KW-1185">Reference proteome</keyword>
<keyword evidence="6" id="KW-1015">Disulfide bond</keyword>
<evidence type="ECO:0000256" key="7">
    <source>
        <dbReference type="RuleBase" id="RU003453"/>
    </source>
</evidence>